<dbReference type="AlphaFoldDB" id="L9WLQ2"/>
<keyword evidence="2" id="KW-1185">Reference proteome</keyword>
<gene>
    <name evidence="1" type="ORF">C493_18941</name>
</gene>
<dbReference type="Proteomes" id="UP000011602">
    <property type="component" value="Unassembled WGS sequence"/>
</dbReference>
<proteinExistence type="predicted"/>
<evidence type="ECO:0000313" key="1">
    <source>
        <dbReference type="EMBL" id="ELY50394.1"/>
    </source>
</evidence>
<comment type="caution">
    <text evidence="1">The sequence shown here is derived from an EMBL/GenBank/DDBJ whole genome shotgun (WGS) entry which is preliminary data.</text>
</comment>
<accession>L9WLQ2</accession>
<dbReference type="RefSeq" id="WP_007261044.1">
    <property type="nucleotide sequence ID" value="NZ_AOHZ01000086.1"/>
</dbReference>
<dbReference type="OrthoDB" id="189406at2157"/>
<reference evidence="1 2" key="1">
    <citation type="journal article" date="2014" name="PLoS Genet.">
        <title>Phylogenetically driven sequencing of extremely halophilic archaea reveals strategies for static and dynamic osmo-response.</title>
        <authorList>
            <person name="Becker E.A."/>
            <person name="Seitzer P.M."/>
            <person name="Tritt A."/>
            <person name="Larsen D."/>
            <person name="Krusor M."/>
            <person name="Yao A.I."/>
            <person name="Wu D."/>
            <person name="Madern D."/>
            <person name="Eisen J.A."/>
            <person name="Darling A.E."/>
            <person name="Facciotti M.T."/>
        </authorList>
    </citation>
    <scope>NUCLEOTIDE SEQUENCE [LARGE SCALE GENOMIC DNA]</scope>
    <source>
        <strain evidence="1 2">JCM 12255</strain>
    </source>
</reference>
<evidence type="ECO:0000313" key="2">
    <source>
        <dbReference type="Proteomes" id="UP000011602"/>
    </source>
</evidence>
<dbReference type="STRING" id="1227499.C493_18941"/>
<organism evidence="1 2">
    <name type="scientific">Natronolimnohabitans innermongolicus JCM 12255</name>
    <dbReference type="NCBI Taxonomy" id="1227499"/>
    <lineage>
        <taxon>Archaea</taxon>
        <taxon>Methanobacteriati</taxon>
        <taxon>Methanobacteriota</taxon>
        <taxon>Stenosarchaea group</taxon>
        <taxon>Halobacteria</taxon>
        <taxon>Halobacteriales</taxon>
        <taxon>Natrialbaceae</taxon>
        <taxon>Natronolimnohabitans</taxon>
    </lineage>
</organism>
<sequence>MPHLQPAQVLEQFASFLQEDVRAEIDDEFVDGQVGSMSSTMRYLSQELRHRDEVTSRQRASLLEGLEAVDGRCDETAVVESAADARDRIENASANSNELETVLVSACNDVLETIDAELEGDAARAAREPLYDYLRVRVEGQLEMLGRDRT</sequence>
<dbReference type="EMBL" id="AOHZ01000086">
    <property type="protein sequence ID" value="ELY50394.1"/>
    <property type="molecule type" value="Genomic_DNA"/>
</dbReference>
<protein>
    <submittedName>
        <fullName evidence="1">Uncharacterized protein</fullName>
    </submittedName>
</protein>
<name>L9WLQ2_9EURY</name>